<dbReference type="Gene3D" id="3.10.129.10">
    <property type="entry name" value="Hotdog Thioesterase"/>
    <property type="match status" value="1"/>
</dbReference>
<dbReference type="SUPFAM" id="SSF54637">
    <property type="entry name" value="Thioesterase/thiol ester dehydrase-isomerase"/>
    <property type="match status" value="1"/>
</dbReference>
<comment type="caution">
    <text evidence="2">The sequence shown here is derived from an EMBL/GenBank/DDBJ whole genome shotgun (WGS) entry which is preliminary data.</text>
</comment>
<dbReference type="Proteomes" id="UP000602745">
    <property type="component" value="Unassembled WGS sequence"/>
</dbReference>
<feature type="region of interest" description="Disordered" evidence="1">
    <location>
        <begin position="1"/>
        <end position="21"/>
    </location>
</feature>
<accession>A0A8J2YF82</accession>
<keyword evidence="3" id="KW-1185">Reference proteome</keyword>
<organism evidence="2 3">
    <name type="scientific">Agaricicola taiwanensis</name>
    <dbReference type="NCBI Taxonomy" id="591372"/>
    <lineage>
        <taxon>Bacteria</taxon>
        <taxon>Pseudomonadati</taxon>
        <taxon>Pseudomonadota</taxon>
        <taxon>Alphaproteobacteria</taxon>
        <taxon>Rhodobacterales</taxon>
        <taxon>Paracoccaceae</taxon>
        <taxon>Agaricicola</taxon>
    </lineage>
</organism>
<dbReference type="RefSeq" id="WP_188408145.1">
    <property type="nucleotide sequence ID" value="NZ_BMCP01000001.1"/>
</dbReference>
<name>A0A8J2YF82_9RHOB</name>
<proteinExistence type="predicted"/>
<evidence type="ECO:0000256" key="1">
    <source>
        <dbReference type="SAM" id="MobiDB-lite"/>
    </source>
</evidence>
<dbReference type="AlphaFoldDB" id="A0A8J2YF82"/>
<protein>
    <submittedName>
        <fullName evidence="2">Uncharacterized protein</fullName>
    </submittedName>
</protein>
<dbReference type="EMBL" id="BMCP01000001">
    <property type="protein sequence ID" value="GGE31042.1"/>
    <property type="molecule type" value="Genomic_DNA"/>
</dbReference>
<dbReference type="InterPro" id="IPR029069">
    <property type="entry name" value="HotDog_dom_sf"/>
</dbReference>
<feature type="compositionally biased region" description="Basic and acidic residues" evidence="1">
    <location>
        <begin position="1"/>
        <end position="13"/>
    </location>
</feature>
<sequence length="150" mass="16756">MTRPSDIKPREGDLPGSKFSDFEIGAELPETRFTITPDIIAEYARSVESDPRGIEVDGRRAALPSVLFVYLMSVFYRRYPPAQGGIMAGNVLRSFSPIWADEETEVVGTGRVEDKFTKKGRNYIKYSAVFHRADNGMKIAEAVNTSTFPN</sequence>
<reference evidence="2" key="1">
    <citation type="journal article" date="2014" name="Int. J. Syst. Evol. Microbiol.">
        <title>Complete genome sequence of Corynebacterium casei LMG S-19264T (=DSM 44701T), isolated from a smear-ripened cheese.</title>
        <authorList>
            <consortium name="US DOE Joint Genome Institute (JGI-PGF)"/>
            <person name="Walter F."/>
            <person name="Albersmeier A."/>
            <person name="Kalinowski J."/>
            <person name="Ruckert C."/>
        </authorList>
    </citation>
    <scope>NUCLEOTIDE SEQUENCE</scope>
    <source>
        <strain evidence="2">CCM 7684</strain>
    </source>
</reference>
<reference evidence="2" key="2">
    <citation type="submission" date="2020-09" db="EMBL/GenBank/DDBJ databases">
        <authorList>
            <person name="Sun Q."/>
            <person name="Sedlacek I."/>
        </authorList>
    </citation>
    <scope>NUCLEOTIDE SEQUENCE</scope>
    <source>
        <strain evidence="2">CCM 7684</strain>
    </source>
</reference>
<gene>
    <name evidence="2" type="ORF">GCM10007276_05290</name>
</gene>
<evidence type="ECO:0000313" key="3">
    <source>
        <dbReference type="Proteomes" id="UP000602745"/>
    </source>
</evidence>
<evidence type="ECO:0000313" key="2">
    <source>
        <dbReference type="EMBL" id="GGE31042.1"/>
    </source>
</evidence>